<feature type="transmembrane region" description="Helical" evidence="2">
    <location>
        <begin position="60"/>
        <end position="81"/>
    </location>
</feature>
<dbReference type="Proteomes" id="UP000237846">
    <property type="component" value="Unassembled WGS sequence"/>
</dbReference>
<evidence type="ECO:0000256" key="1">
    <source>
        <dbReference type="SAM" id="MobiDB-lite"/>
    </source>
</evidence>
<evidence type="ECO:0000256" key="2">
    <source>
        <dbReference type="SAM" id="Phobius"/>
    </source>
</evidence>
<keyword evidence="2" id="KW-0472">Membrane</keyword>
<keyword evidence="2" id="KW-1133">Transmembrane helix</keyword>
<keyword evidence="4" id="KW-1185">Reference proteome</keyword>
<dbReference type="AlphaFoldDB" id="A0A2T0Q995"/>
<keyword evidence="2" id="KW-0812">Transmembrane</keyword>
<feature type="compositionally biased region" description="Basic residues" evidence="1">
    <location>
        <begin position="340"/>
        <end position="354"/>
    </location>
</feature>
<organism evidence="3 4">
    <name type="scientific">Allonocardiopsis opalescens</name>
    <dbReference type="NCBI Taxonomy" id="1144618"/>
    <lineage>
        <taxon>Bacteria</taxon>
        <taxon>Bacillati</taxon>
        <taxon>Actinomycetota</taxon>
        <taxon>Actinomycetes</taxon>
        <taxon>Streptosporangiales</taxon>
        <taxon>Allonocardiopsis</taxon>
    </lineage>
</organism>
<proteinExistence type="predicted"/>
<sequence>MNLDTVPAIPWWIYAALAVVVALTAVWWVRRLFARAERRRAAAASSSAEGRSRVTWTHRVATAGILAGALALVTVAFTMSFATLYDLATWLERTPFGDLRWMFPIGIDALIVWMLALDLLMEWQGRRAPLARWSALGLSVLTIVLNVSAGHAGDGAASYLGHAGPPLAIILISECVSLWVRHLAGLAAGRVADRIPFGRWLAHPISTAKVARRMVGTGQTDYAAALATEGRRQLAYAMLRQHYGSTWSVATPRHLRWMLDHGDDATMSRAYDIVTAMTAATVAMTPEAARELADPADTIRTLPLLALPGHTPVSHDSGDSDNRTDTGGDSGAAHTDTAKRRPAKRQRHTTRPRRAASDTDTDRRQRAARILAERPDITGAGLAAALGVHTRTGQRLINQLRADDTDTGTTPRRLTAV</sequence>
<feature type="compositionally biased region" description="Basic and acidic residues" evidence="1">
    <location>
        <begin position="355"/>
        <end position="365"/>
    </location>
</feature>
<gene>
    <name evidence="3" type="ORF">CLV72_10252</name>
</gene>
<dbReference type="Pfam" id="PF10935">
    <property type="entry name" value="DUF2637"/>
    <property type="match status" value="1"/>
</dbReference>
<evidence type="ECO:0000313" key="4">
    <source>
        <dbReference type="Proteomes" id="UP000237846"/>
    </source>
</evidence>
<feature type="transmembrane region" description="Helical" evidence="2">
    <location>
        <begin position="101"/>
        <end position="121"/>
    </location>
</feature>
<dbReference type="OrthoDB" id="4333663at2"/>
<evidence type="ECO:0000313" key="3">
    <source>
        <dbReference type="EMBL" id="PRY00423.1"/>
    </source>
</evidence>
<dbReference type="RefSeq" id="WP_106241719.1">
    <property type="nucleotide sequence ID" value="NZ_PVZC01000002.1"/>
</dbReference>
<feature type="compositionally biased region" description="Basic and acidic residues" evidence="1">
    <location>
        <begin position="316"/>
        <end position="326"/>
    </location>
</feature>
<dbReference type="EMBL" id="PVZC01000002">
    <property type="protein sequence ID" value="PRY00423.1"/>
    <property type="molecule type" value="Genomic_DNA"/>
</dbReference>
<dbReference type="InterPro" id="IPR021235">
    <property type="entry name" value="DUF2637"/>
</dbReference>
<accession>A0A2T0Q995</accession>
<protein>
    <submittedName>
        <fullName evidence="3">Uncharacterized protein DUF2637</fullName>
    </submittedName>
</protein>
<feature type="transmembrane region" description="Helical" evidence="2">
    <location>
        <begin position="133"/>
        <end position="153"/>
    </location>
</feature>
<feature type="transmembrane region" description="Helical" evidence="2">
    <location>
        <begin position="12"/>
        <end position="30"/>
    </location>
</feature>
<reference evidence="3 4" key="1">
    <citation type="submission" date="2018-03" db="EMBL/GenBank/DDBJ databases">
        <title>Genomic Encyclopedia of Archaeal and Bacterial Type Strains, Phase II (KMG-II): from individual species to whole genera.</title>
        <authorList>
            <person name="Goeker M."/>
        </authorList>
    </citation>
    <scope>NUCLEOTIDE SEQUENCE [LARGE SCALE GENOMIC DNA]</scope>
    <source>
        <strain evidence="3 4">DSM 45601</strain>
    </source>
</reference>
<feature type="region of interest" description="Disordered" evidence="1">
    <location>
        <begin position="307"/>
        <end position="365"/>
    </location>
</feature>
<comment type="caution">
    <text evidence="3">The sequence shown here is derived from an EMBL/GenBank/DDBJ whole genome shotgun (WGS) entry which is preliminary data.</text>
</comment>
<name>A0A2T0Q995_9ACTN</name>